<dbReference type="GO" id="GO:0006355">
    <property type="term" value="P:regulation of DNA-templated transcription"/>
    <property type="evidence" value="ECO:0007669"/>
    <property type="project" value="InterPro"/>
</dbReference>
<dbReference type="InterPro" id="IPR036388">
    <property type="entry name" value="WH-like_DNA-bd_sf"/>
</dbReference>
<dbReference type="Proteomes" id="UP001065549">
    <property type="component" value="Unassembled WGS sequence"/>
</dbReference>
<dbReference type="SUPFAM" id="SSF48452">
    <property type="entry name" value="TPR-like"/>
    <property type="match status" value="1"/>
</dbReference>
<comment type="caution">
    <text evidence="5">The sequence shown here is derived from an EMBL/GenBank/DDBJ whole genome shotgun (WGS) entry which is preliminary data.</text>
</comment>
<evidence type="ECO:0000313" key="6">
    <source>
        <dbReference type="Proteomes" id="UP001065549"/>
    </source>
</evidence>
<reference evidence="5" key="1">
    <citation type="submission" date="2022-09" db="EMBL/GenBank/DDBJ databases">
        <title>Culturomic study of gut microbiota in children with autism spectrum disorder.</title>
        <authorList>
            <person name="Efimov B.A."/>
            <person name="Chaplin A.V."/>
            <person name="Sokolova S.R."/>
            <person name="Pikina A.P."/>
            <person name="Korzhanova M."/>
            <person name="Belova V."/>
            <person name="Korostin D."/>
        </authorList>
    </citation>
    <scope>NUCLEOTIDE SEQUENCE</scope>
    <source>
        <strain evidence="5">ASD5510</strain>
    </source>
</reference>
<keyword evidence="1" id="KW-0805">Transcription regulation</keyword>
<dbReference type="SUPFAM" id="SSF52540">
    <property type="entry name" value="P-loop containing nucleoside triphosphate hydrolases"/>
    <property type="match status" value="1"/>
</dbReference>
<evidence type="ECO:0000256" key="2">
    <source>
        <dbReference type="ARBA" id="ARBA00023125"/>
    </source>
</evidence>
<dbReference type="CDD" id="cd06170">
    <property type="entry name" value="LuxR_C_like"/>
    <property type="match status" value="1"/>
</dbReference>
<dbReference type="InterPro" id="IPR059106">
    <property type="entry name" value="WHD_MalT"/>
</dbReference>
<evidence type="ECO:0000256" key="3">
    <source>
        <dbReference type="ARBA" id="ARBA00023163"/>
    </source>
</evidence>
<dbReference type="AlphaFoldDB" id="A0A9J6QSW8"/>
<keyword evidence="3" id="KW-0804">Transcription</keyword>
<feature type="domain" description="HTH luxR-type" evidence="4">
    <location>
        <begin position="780"/>
        <end position="845"/>
    </location>
</feature>
<evidence type="ECO:0000256" key="1">
    <source>
        <dbReference type="ARBA" id="ARBA00023015"/>
    </source>
</evidence>
<dbReference type="PANTHER" id="PTHR44688:SF16">
    <property type="entry name" value="DNA-BINDING TRANSCRIPTIONAL ACTIVATOR DEVR_DOSR"/>
    <property type="match status" value="1"/>
</dbReference>
<dbReference type="InterPro" id="IPR041617">
    <property type="entry name" value="TPR_MalT"/>
</dbReference>
<dbReference type="Pfam" id="PF00196">
    <property type="entry name" value="GerE"/>
    <property type="match status" value="1"/>
</dbReference>
<dbReference type="RefSeq" id="WP_253019629.1">
    <property type="nucleotide sequence ID" value="NZ_JAOSHN010000002.1"/>
</dbReference>
<proteinExistence type="predicted"/>
<evidence type="ECO:0000313" key="5">
    <source>
        <dbReference type="EMBL" id="MCU7377779.1"/>
    </source>
</evidence>
<keyword evidence="6" id="KW-1185">Reference proteome</keyword>
<dbReference type="InterPro" id="IPR000792">
    <property type="entry name" value="Tscrpt_reg_LuxR_C"/>
</dbReference>
<sequence>MSELNFLSDKFAPNILPEVYAPRLNLRSAFHHAAEKSVVYVSAPAGSGKTVSTLLWLGESKRKPVWIGLDSYDNAPSVFYKQMATGIFSIQPENQAMKQVLTDPAFSASPVEHMVQLLAEMVPEEGFYALVLDDMHMITSGEIRKSLPSVIRRLPRSFAVLILSRHELPEELEPLIHDRGVQIITPDHLRFSEDEIREYFGSLGRFLTPEESRFAYQATEGWAMGVNAMAKSGEISPKSGYIFDQYFKAQVWDKWEEPLQEFCLTTSIADEFDIELASILSGRSDADYIMEQLSRTNSFLSRLHGDTYRYHHLFLDFLREQLSKSGRKTSSLYKKAAEYYRDKKDYSRALRFWLDSGDYNGIDTYLYLFLFENNKGIIADYADFLRTFFVKDFPQAAFKQVPALHILSAWYYYLTSHHREFEEHMDAVYKALPRIALGDSKFVEYAILAYSVDHRTGMLTKIRQFKRFGRYVKKFTEGGLATNIASFSHNMPYMHRSNLDYSDLALDPDSMEKLDKTFAVLLGAEWNYIKYGITACFTFEKGRLKEALTENEQALTAFGEENKDEGLICMLILQHSILWRQRRYIQARRVLDRLTEITRTSAQFFIPNLEAYRTRLKLYEGNKSAASAWLENYYVIETDHIELFRSFQHFTTARAYVVLEDTENALHYLSLLKDFGKNVRRPLDLAEACVLLASLFWAVGKKREAEEELEEALLVLQPFGFILTAADEGASILPVLKRLWTKINRNDYNGELRRTYVHEILLAAHEMSKQQKGITFHLAINSKPIKLSAQQQRMIELLAEGHRNSEICQLTGLKLPTVKTHISAAYKKLGVNNAMDAILKARELGLL</sequence>
<dbReference type="Gene3D" id="1.10.10.10">
    <property type="entry name" value="Winged helix-like DNA-binding domain superfamily/Winged helix DNA-binding domain"/>
    <property type="match status" value="1"/>
</dbReference>
<gene>
    <name evidence="5" type="ORF">OBO34_05340</name>
</gene>
<keyword evidence="2" id="KW-0238">DNA-binding</keyword>
<dbReference type="Gene3D" id="1.25.40.10">
    <property type="entry name" value="Tetratricopeptide repeat domain"/>
    <property type="match status" value="1"/>
</dbReference>
<dbReference type="Pfam" id="PF25873">
    <property type="entry name" value="WHD_MalT"/>
    <property type="match status" value="1"/>
</dbReference>
<dbReference type="SUPFAM" id="SSF46894">
    <property type="entry name" value="C-terminal effector domain of the bipartite response regulators"/>
    <property type="match status" value="1"/>
</dbReference>
<dbReference type="InterPro" id="IPR027417">
    <property type="entry name" value="P-loop_NTPase"/>
</dbReference>
<dbReference type="EMBL" id="JAOSHN010000002">
    <property type="protein sequence ID" value="MCU7377779.1"/>
    <property type="molecule type" value="Genomic_DNA"/>
</dbReference>
<protein>
    <submittedName>
        <fullName evidence="5">LuxR C-terminal-related transcriptional regulator</fullName>
    </submittedName>
</protein>
<organism evidence="5 6">
    <name type="scientific">Hominibacterium faecale</name>
    <dbReference type="NCBI Taxonomy" id="2839743"/>
    <lineage>
        <taxon>Bacteria</taxon>
        <taxon>Bacillati</taxon>
        <taxon>Bacillota</taxon>
        <taxon>Clostridia</taxon>
        <taxon>Peptostreptococcales</taxon>
        <taxon>Anaerovoracaceae</taxon>
        <taxon>Hominibacterium</taxon>
    </lineage>
</organism>
<dbReference type="Pfam" id="PF17874">
    <property type="entry name" value="TPR_MalT"/>
    <property type="match status" value="1"/>
</dbReference>
<name>A0A9J6QSW8_9FIRM</name>
<evidence type="ECO:0000259" key="4">
    <source>
        <dbReference type="PROSITE" id="PS50043"/>
    </source>
</evidence>
<accession>A0A9J6QSW8</accession>
<dbReference type="PROSITE" id="PS50043">
    <property type="entry name" value="HTH_LUXR_2"/>
    <property type="match status" value="1"/>
</dbReference>
<dbReference type="GO" id="GO:0003677">
    <property type="term" value="F:DNA binding"/>
    <property type="evidence" value="ECO:0007669"/>
    <property type="project" value="UniProtKB-KW"/>
</dbReference>
<dbReference type="SMART" id="SM00421">
    <property type="entry name" value="HTH_LUXR"/>
    <property type="match status" value="1"/>
</dbReference>
<dbReference type="PANTHER" id="PTHR44688">
    <property type="entry name" value="DNA-BINDING TRANSCRIPTIONAL ACTIVATOR DEVR_DOSR"/>
    <property type="match status" value="1"/>
</dbReference>
<dbReference type="InterPro" id="IPR011990">
    <property type="entry name" value="TPR-like_helical_dom_sf"/>
</dbReference>
<dbReference type="InterPro" id="IPR016032">
    <property type="entry name" value="Sig_transdc_resp-reg_C-effctor"/>
</dbReference>